<reference evidence="2" key="1">
    <citation type="submission" date="2020-09" db="EMBL/GenBank/DDBJ databases">
        <authorList>
            <person name="Kim M.K."/>
        </authorList>
    </citation>
    <scope>NUCLEOTIDE SEQUENCE</scope>
    <source>
        <strain evidence="2">BT702</strain>
    </source>
</reference>
<sequence length="1051" mass="116416">MTAIVYESMKQLIRYGLLVAFVVGTFSSRAQTTYYVASNGNDTNDGRSIDRPFQSLGRVNSLVLGADDAVLFRRGDTFRGTLQIKQSGSLGKPIRFDAYGNGPKPVLAGSVPVQNWIQVRGNVWQAQCAACGNRVTGVYLNGLAQPLGRYPNADDSNRGSLTVQTHVGMNQLTSQENLTTDWTGAEVVVRPTYWIIDRATVTKQTGNTLLLNNSSSYNLTDGWGFFMQKHPATLDRPGEWYYNPANSSLQLYSNQGNPNQQLITATVQDQVIDVTNVKFIRIQNLRITQARSYNLKALNTSNLVVNDNDFTDSGEDGVVIQGEGSHIRVENCRIINSNNNGFYIGSYQDVIFRKNSIRRTGLLPGQGKSGDGQFIAFQSFAKRGTLIENNTIDSVGYIGISVQSKSIIRQNLIANFCMTKTDGGGIYLWNGPQLPSDSTRIESNIISKGIGTPGGLSSTVIGGAHGIFLDDCVTGVDLVENTITDCQGLGIYLHSVNHVNLIRNTCFNNAVGQLILYNYDIPCKPRNNTFNQNIFLAKTAAQPVVAYISGEDDLRSFGSMNHNYYARPFNDLSTIRAVYNQSVVSDLNVSQWQKQFSEDLTSWPSPITYKDYVVKHLSNSFRIGSSPITDPDGWDTWSVYNNGRVNWNTSSSSLTVKFANSSGHSDSYALVYKGIQSVTKSRNYLVQFDVAAPADKNLVVFIRQRKAPYKDLSKRYEFLAGSTRKHYEFAFTALADEADALLTFQVSEDEQPVWLYNIHFQEATIERVNPDDYIRLAFNPTQADSIVVLHEPYRDVKNHYYARQITLKPFASAVLLRDTLPPVDIRLSLRSAKPSLHLGEVTSVSLTLHNVSTNRTSLANQVKWSCQLPANLIAVNQVGVPIIDSVLTGMAQQLLTDTTFVFRVKPIKSGQYILAAQVVASTYADPSSTPDSGTEDGEDDQASVVLQVDNTLVIDTPVAGLVTAITLPNALIEPSRIYPNPTPDEFTYVAEDDIVNVRLMDILGRERFTLDTIRQGQTVRFGQALPDAYYLLIIKYKTGEQRAVKLIKQSR</sequence>
<dbReference type="NCBIfam" id="TIGR03804">
    <property type="entry name" value="para_beta_helix"/>
    <property type="match status" value="1"/>
</dbReference>
<dbReference type="InterPro" id="IPR008979">
    <property type="entry name" value="Galactose-bd-like_sf"/>
</dbReference>
<keyword evidence="3" id="KW-1185">Reference proteome</keyword>
<dbReference type="SUPFAM" id="SSF51126">
    <property type="entry name" value="Pectin lyase-like"/>
    <property type="match status" value="1"/>
</dbReference>
<protein>
    <submittedName>
        <fullName evidence="2">Right-handed parallel beta-helix repeat-containing protein</fullName>
    </submittedName>
</protein>
<evidence type="ECO:0000259" key="1">
    <source>
        <dbReference type="Pfam" id="PF13229"/>
    </source>
</evidence>
<dbReference type="EMBL" id="JACWZY010000008">
    <property type="protein sequence ID" value="MBD2701414.1"/>
    <property type="molecule type" value="Genomic_DNA"/>
</dbReference>
<dbReference type="InterPro" id="IPR026444">
    <property type="entry name" value="Secre_tail"/>
</dbReference>
<dbReference type="InterPro" id="IPR006626">
    <property type="entry name" value="PbH1"/>
</dbReference>
<dbReference type="PANTHER" id="PTHR36453">
    <property type="entry name" value="SECRETED PROTEIN-RELATED"/>
    <property type="match status" value="1"/>
</dbReference>
<dbReference type="Pfam" id="PF13229">
    <property type="entry name" value="Beta_helix"/>
    <property type="match status" value="2"/>
</dbReference>
<dbReference type="SMART" id="SM00710">
    <property type="entry name" value="PbH1"/>
    <property type="match status" value="5"/>
</dbReference>
<comment type="caution">
    <text evidence="2">The sequence shown here is derived from an EMBL/GenBank/DDBJ whole genome shotgun (WGS) entry which is preliminary data.</text>
</comment>
<feature type="domain" description="Right handed beta helix" evidence="1">
    <location>
        <begin position="274"/>
        <end position="358"/>
    </location>
</feature>
<organism evidence="2 3">
    <name type="scientific">Spirosoma profusum</name>
    <dbReference type="NCBI Taxonomy" id="2771354"/>
    <lineage>
        <taxon>Bacteria</taxon>
        <taxon>Pseudomonadati</taxon>
        <taxon>Bacteroidota</taxon>
        <taxon>Cytophagia</taxon>
        <taxon>Cytophagales</taxon>
        <taxon>Cytophagaceae</taxon>
        <taxon>Spirosoma</taxon>
    </lineage>
</organism>
<dbReference type="InterPro" id="IPR011050">
    <property type="entry name" value="Pectin_lyase_fold/virulence"/>
</dbReference>
<dbReference type="InterPro" id="IPR039448">
    <property type="entry name" value="Beta_helix"/>
</dbReference>
<feature type="domain" description="Right handed beta helix" evidence="1">
    <location>
        <begin position="385"/>
        <end position="530"/>
    </location>
</feature>
<dbReference type="InterPro" id="IPR012334">
    <property type="entry name" value="Pectin_lyas_fold"/>
</dbReference>
<gene>
    <name evidence="2" type="ORF">IC229_12250</name>
</gene>
<dbReference type="SUPFAM" id="SSF49785">
    <property type="entry name" value="Galactose-binding domain-like"/>
    <property type="match status" value="1"/>
</dbReference>
<proteinExistence type="predicted"/>
<evidence type="ECO:0000313" key="2">
    <source>
        <dbReference type="EMBL" id="MBD2701414.1"/>
    </source>
</evidence>
<dbReference type="Gene3D" id="2.160.20.10">
    <property type="entry name" value="Single-stranded right-handed beta-helix, Pectin lyase-like"/>
    <property type="match status" value="2"/>
</dbReference>
<dbReference type="PANTHER" id="PTHR36453:SF1">
    <property type="entry name" value="RIGHT HANDED BETA HELIX DOMAIN-CONTAINING PROTEIN"/>
    <property type="match status" value="1"/>
</dbReference>
<dbReference type="NCBIfam" id="TIGR04183">
    <property type="entry name" value="Por_Secre_tail"/>
    <property type="match status" value="1"/>
</dbReference>
<accession>A0A927AN99</accession>
<dbReference type="Gene3D" id="2.60.120.260">
    <property type="entry name" value="Galactose-binding domain-like"/>
    <property type="match status" value="1"/>
</dbReference>
<dbReference type="Proteomes" id="UP000598820">
    <property type="component" value="Unassembled WGS sequence"/>
</dbReference>
<evidence type="ECO:0000313" key="3">
    <source>
        <dbReference type="Proteomes" id="UP000598820"/>
    </source>
</evidence>
<dbReference type="AlphaFoldDB" id="A0A927AN99"/>
<name>A0A927AN99_9BACT</name>
<dbReference type="InterPro" id="IPR022441">
    <property type="entry name" value="Para_beta_helix_rpt-2"/>
</dbReference>